<evidence type="ECO:0000256" key="2">
    <source>
        <dbReference type="ARBA" id="ARBA00022692"/>
    </source>
</evidence>
<dbReference type="SUPFAM" id="SSF52091">
    <property type="entry name" value="SpoIIaa-like"/>
    <property type="match status" value="1"/>
</dbReference>
<dbReference type="Gene3D" id="3.30.750.24">
    <property type="entry name" value="STAS domain"/>
    <property type="match status" value="1"/>
</dbReference>
<evidence type="ECO:0000313" key="8">
    <source>
        <dbReference type="EMBL" id="GMM53306.1"/>
    </source>
</evidence>
<dbReference type="InterPro" id="IPR036513">
    <property type="entry name" value="STAS_dom_sf"/>
</dbReference>
<evidence type="ECO:0000256" key="6">
    <source>
        <dbReference type="SAM" id="Phobius"/>
    </source>
</evidence>
<feature type="region of interest" description="Disordered" evidence="5">
    <location>
        <begin position="1"/>
        <end position="50"/>
    </location>
</feature>
<feature type="transmembrane region" description="Helical" evidence="6">
    <location>
        <begin position="255"/>
        <end position="271"/>
    </location>
</feature>
<dbReference type="InterPro" id="IPR011547">
    <property type="entry name" value="SLC26A/SulP_dom"/>
</dbReference>
<comment type="caution">
    <text evidence="8">The sequence shown here is derived from an EMBL/GenBank/DDBJ whole genome shotgun (WGS) entry which is preliminary data.</text>
</comment>
<comment type="subcellular location">
    <subcellularLocation>
        <location evidence="1">Membrane</location>
        <topology evidence="1">Multi-pass membrane protein</topology>
    </subcellularLocation>
</comment>
<feature type="transmembrane region" description="Helical" evidence="6">
    <location>
        <begin position="201"/>
        <end position="221"/>
    </location>
</feature>
<dbReference type="Pfam" id="PF01740">
    <property type="entry name" value="STAS"/>
    <property type="match status" value="1"/>
</dbReference>
<dbReference type="AlphaFoldDB" id="A0AAV5RRQ6"/>
<evidence type="ECO:0000256" key="5">
    <source>
        <dbReference type="SAM" id="MobiDB-lite"/>
    </source>
</evidence>
<feature type="transmembrane region" description="Helical" evidence="6">
    <location>
        <begin position="167"/>
        <end position="189"/>
    </location>
</feature>
<evidence type="ECO:0000259" key="7">
    <source>
        <dbReference type="PROSITE" id="PS50801"/>
    </source>
</evidence>
<feature type="transmembrane region" description="Helical" evidence="6">
    <location>
        <begin position="373"/>
        <end position="394"/>
    </location>
</feature>
<accession>A0AAV5RRQ6</accession>
<feature type="transmembrane region" description="Helical" evidence="6">
    <location>
        <begin position="283"/>
        <end position="303"/>
    </location>
</feature>
<evidence type="ECO:0000313" key="9">
    <source>
        <dbReference type="Proteomes" id="UP001362899"/>
    </source>
</evidence>
<keyword evidence="2 6" id="KW-0812">Transmembrane</keyword>
<dbReference type="GO" id="GO:0016020">
    <property type="term" value="C:membrane"/>
    <property type="evidence" value="ECO:0007669"/>
    <property type="project" value="UniProtKB-SubCell"/>
</dbReference>
<sequence>MGGQASETRRLAAQTQLSDQPYGTMHTTRSPRLDRQVDYTESAEDRSSLRSSNRRNLTSKWYVAYYFPLINLIQNYELSNLPGDICAGLTLVSFQIPVSLSYATSLAHVNPICGLLGLIIAPLIYACLGTVPTMVVAPEGPISLIVGKITSTYLNGNNPYYIDMQQISALVSGTAGAIILFFGLLRVGFLTNVLAQSLLRGFVTGAGMVMIADQLPVMLGISAKMHEALGPDTSSYEKSLYTFKHWRESKSIDCWFSLVALSFLIFGKALKRYLVNKKKFKKAVLIPDILLMVIVLTFVSYYGDFAKKGLNVVGEVSASSIKVVWMLRPEYWADFKRNFHSSFLIAILGLLESTVAARLLSPCDSITSSNRELVALGTSNLAASIVGSLPSFGGYGRSRINALCGGTSQVSGVIAALVTLLCTFKLMGLVYHLPLCTLSAIITQIGLNLLEEAPTEIAFFWKVHAYGDLITLLLSFFCTFFWSVEAGVIVGASAALIRLIHHATIPRIQILTRELRPGARFENADEVLEDSNDNYLLNSGILVIEIPEPLTFANSSMLEARLRRVELHGTTKAHPGLPRSLDYPLRTVVFHLKGMTLCDASAAATLKDIITVYLRRDIRVIFAGFIANTQVRDILRDSGIEEMLDSQHLPAMFPTLEDALADVNSHINVPI</sequence>
<feature type="transmembrane region" description="Helical" evidence="6">
    <location>
        <begin position="339"/>
        <end position="361"/>
    </location>
</feature>
<dbReference type="GO" id="GO:0055085">
    <property type="term" value="P:transmembrane transport"/>
    <property type="evidence" value="ECO:0007669"/>
    <property type="project" value="InterPro"/>
</dbReference>
<dbReference type="PANTHER" id="PTHR11814">
    <property type="entry name" value="SULFATE TRANSPORTER"/>
    <property type="match status" value="1"/>
</dbReference>
<feature type="transmembrane region" description="Helical" evidence="6">
    <location>
        <begin position="400"/>
        <end position="422"/>
    </location>
</feature>
<dbReference type="InterPro" id="IPR001902">
    <property type="entry name" value="SLC26A/SulP_fam"/>
</dbReference>
<dbReference type="EMBL" id="BTGC01000008">
    <property type="protein sequence ID" value="GMM53306.1"/>
    <property type="molecule type" value="Genomic_DNA"/>
</dbReference>
<dbReference type="Pfam" id="PF00916">
    <property type="entry name" value="Sulfate_transp"/>
    <property type="match status" value="1"/>
</dbReference>
<protein>
    <recommendedName>
        <fullName evidence="7">STAS domain-containing protein</fullName>
    </recommendedName>
</protein>
<proteinExistence type="predicted"/>
<feature type="compositionally biased region" description="Basic and acidic residues" evidence="5">
    <location>
        <begin position="31"/>
        <end position="48"/>
    </location>
</feature>
<name>A0AAV5RRQ6_STABA</name>
<feature type="domain" description="STAS" evidence="7">
    <location>
        <begin position="531"/>
        <end position="663"/>
    </location>
</feature>
<evidence type="ECO:0000256" key="3">
    <source>
        <dbReference type="ARBA" id="ARBA00022989"/>
    </source>
</evidence>
<dbReference type="Proteomes" id="UP001362899">
    <property type="component" value="Unassembled WGS sequence"/>
</dbReference>
<keyword evidence="3 6" id="KW-1133">Transmembrane helix</keyword>
<keyword evidence="9" id="KW-1185">Reference proteome</keyword>
<dbReference type="CDD" id="cd07042">
    <property type="entry name" value="STAS_SulP_like_sulfate_transporter"/>
    <property type="match status" value="1"/>
</dbReference>
<feature type="compositionally biased region" description="Polar residues" evidence="5">
    <location>
        <begin position="13"/>
        <end position="30"/>
    </location>
</feature>
<reference evidence="8 9" key="1">
    <citation type="journal article" date="2023" name="Elife">
        <title>Identification of key yeast species and microbe-microbe interactions impacting larval growth of Drosophila in the wild.</title>
        <authorList>
            <person name="Mure A."/>
            <person name="Sugiura Y."/>
            <person name="Maeda R."/>
            <person name="Honda K."/>
            <person name="Sakurai N."/>
            <person name="Takahashi Y."/>
            <person name="Watada M."/>
            <person name="Katoh T."/>
            <person name="Gotoh A."/>
            <person name="Gotoh Y."/>
            <person name="Taniguchi I."/>
            <person name="Nakamura K."/>
            <person name="Hayashi T."/>
            <person name="Katayama T."/>
            <person name="Uemura T."/>
            <person name="Hattori Y."/>
        </authorList>
    </citation>
    <scope>NUCLEOTIDE SEQUENCE [LARGE SCALE GENOMIC DNA]</scope>
    <source>
        <strain evidence="8 9">SB-73</strain>
    </source>
</reference>
<gene>
    <name evidence="8" type="ORF">DASB73_042690</name>
</gene>
<keyword evidence="4 6" id="KW-0472">Membrane</keyword>
<feature type="transmembrane region" description="Helical" evidence="6">
    <location>
        <begin position="429"/>
        <end position="450"/>
    </location>
</feature>
<feature type="transmembrane region" description="Helical" evidence="6">
    <location>
        <begin position="112"/>
        <end position="131"/>
    </location>
</feature>
<evidence type="ECO:0000256" key="4">
    <source>
        <dbReference type="ARBA" id="ARBA00023136"/>
    </source>
</evidence>
<evidence type="ECO:0000256" key="1">
    <source>
        <dbReference type="ARBA" id="ARBA00004141"/>
    </source>
</evidence>
<dbReference type="PROSITE" id="PS50801">
    <property type="entry name" value="STAS"/>
    <property type="match status" value="1"/>
</dbReference>
<feature type="transmembrane region" description="Helical" evidence="6">
    <location>
        <begin position="470"/>
        <end position="497"/>
    </location>
</feature>
<dbReference type="InterPro" id="IPR002645">
    <property type="entry name" value="STAS_dom"/>
</dbReference>
<organism evidence="8 9">
    <name type="scientific">Starmerella bacillaris</name>
    <name type="common">Yeast</name>
    <name type="synonym">Candida zemplinina</name>
    <dbReference type="NCBI Taxonomy" id="1247836"/>
    <lineage>
        <taxon>Eukaryota</taxon>
        <taxon>Fungi</taxon>
        <taxon>Dikarya</taxon>
        <taxon>Ascomycota</taxon>
        <taxon>Saccharomycotina</taxon>
        <taxon>Dipodascomycetes</taxon>
        <taxon>Dipodascales</taxon>
        <taxon>Trichomonascaceae</taxon>
        <taxon>Starmerella</taxon>
    </lineage>
</organism>